<dbReference type="InterPro" id="IPR044068">
    <property type="entry name" value="CB"/>
</dbReference>
<dbReference type="EMBL" id="JYJB01000010">
    <property type="protein sequence ID" value="KJL46234.1"/>
    <property type="molecule type" value="Genomic_DNA"/>
</dbReference>
<dbReference type="PANTHER" id="PTHR30349">
    <property type="entry name" value="PHAGE INTEGRASE-RELATED"/>
    <property type="match status" value="1"/>
</dbReference>
<gene>
    <name evidence="7" type="ORF">RS84_02861</name>
</gene>
<dbReference type="Proteomes" id="UP000033900">
    <property type="component" value="Unassembled WGS sequence"/>
</dbReference>
<protein>
    <submittedName>
        <fullName evidence="7">Putative prophage phiRv2 integrase</fullName>
    </submittedName>
</protein>
<dbReference type="STRING" id="273678.RS84_02861"/>
<keyword evidence="2 4" id="KW-0238">DNA-binding</keyword>
<dbReference type="Gene3D" id="1.10.150.130">
    <property type="match status" value="1"/>
</dbReference>
<evidence type="ECO:0000256" key="2">
    <source>
        <dbReference type="ARBA" id="ARBA00023125"/>
    </source>
</evidence>
<dbReference type="InterPro" id="IPR002104">
    <property type="entry name" value="Integrase_catalytic"/>
</dbReference>
<feature type="domain" description="Core-binding (CB)" evidence="6">
    <location>
        <begin position="77"/>
        <end position="164"/>
    </location>
</feature>
<proteinExistence type="inferred from homology"/>
<dbReference type="GO" id="GO:0015074">
    <property type="term" value="P:DNA integration"/>
    <property type="evidence" value="ECO:0007669"/>
    <property type="project" value="InterPro"/>
</dbReference>
<evidence type="ECO:0000259" key="5">
    <source>
        <dbReference type="PROSITE" id="PS51898"/>
    </source>
</evidence>
<evidence type="ECO:0000259" key="6">
    <source>
        <dbReference type="PROSITE" id="PS51900"/>
    </source>
</evidence>
<dbReference type="PROSITE" id="PS51900">
    <property type="entry name" value="CB"/>
    <property type="match status" value="1"/>
</dbReference>
<evidence type="ECO:0000256" key="4">
    <source>
        <dbReference type="PROSITE-ProRule" id="PRU01248"/>
    </source>
</evidence>
<dbReference type="CDD" id="cd01189">
    <property type="entry name" value="INT_ICEBs1_C_like"/>
    <property type="match status" value="1"/>
</dbReference>
<dbReference type="InterPro" id="IPR050090">
    <property type="entry name" value="Tyrosine_recombinase_XerCD"/>
</dbReference>
<evidence type="ECO:0000313" key="8">
    <source>
        <dbReference type="Proteomes" id="UP000033900"/>
    </source>
</evidence>
<reference evidence="7 8" key="1">
    <citation type="submission" date="2015-02" db="EMBL/GenBank/DDBJ databases">
        <title>Draft genome sequences of ten Microbacterium spp. with emphasis on heavy metal contaminated environments.</title>
        <authorList>
            <person name="Corretto E."/>
        </authorList>
    </citation>
    <scope>NUCLEOTIDE SEQUENCE [LARGE SCALE GENOMIC DNA]</scope>
    <source>
        <strain evidence="7 8">SA35</strain>
    </source>
</reference>
<organism evidence="7 8">
    <name type="scientific">Microbacterium hydrocarbonoxydans</name>
    <dbReference type="NCBI Taxonomy" id="273678"/>
    <lineage>
        <taxon>Bacteria</taxon>
        <taxon>Bacillati</taxon>
        <taxon>Actinomycetota</taxon>
        <taxon>Actinomycetes</taxon>
        <taxon>Micrococcales</taxon>
        <taxon>Microbacteriaceae</taxon>
        <taxon>Microbacterium</taxon>
    </lineage>
</organism>
<dbReference type="GO" id="GO:0006310">
    <property type="term" value="P:DNA recombination"/>
    <property type="evidence" value="ECO:0007669"/>
    <property type="project" value="UniProtKB-KW"/>
</dbReference>
<evidence type="ECO:0000313" key="7">
    <source>
        <dbReference type="EMBL" id="KJL46234.1"/>
    </source>
</evidence>
<dbReference type="SUPFAM" id="SSF56349">
    <property type="entry name" value="DNA breaking-rejoining enzymes"/>
    <property type="match status" value="1"/>
</dbReference>
<name>A0A0M2HHS7_9MICO</name>
<dbReference type="InterPro" id="IPR013762">
    <property type="entry name" value="Integrase-like_cat_sf"/>
</dbReference>
<dbReference type="Pfam" id="PF00589">
    <property type="entry name" value="Phage_integrase"/>
    <property type="match status" value="1"/>
</dbReference>
<feature type="domain" description="Tyr recombinase" evidence="5">
    <location>
        <begin position="185"/>
        <end position="380"/>
    </location>
</feature>
<accession>A0A0M2HHS7</accession>
<dbReference type="GO" id="GO:0003677">
    <property type="term" value="F:DNA binding"/>
    <property type="evidence" value="ECO:0007669"/>
    <property type="project" value="UniProtKB-UniRule"/>
</dbReference>
<comment type="caution">
    <text evidence="7">The sequence shown here is derived from an EMBL/GenBank/DDBJ whole genome shotgun (WGS) entry which is preliminary data.</text>
</comment>
<dbReference type="PANTHER" id="PTHR30349:SF64">
    <property type="entry name" value="PROPHAGE INTEGRASE INTD-RELATED"/>
    <property type="match status" value="1"/>
</dbReference>
<evidence type="ECO:0000256" key="1">
    <source>
        <dbReference type="ARBA" id="ARBA00008857"/>
    </source>
</evidence>
<dbReference type="RefSeq" id="WP_235281499.1">
    <property type="nucleotide sequence ID" value="NZ_JYJB01000010.1"/>
</dbReference>
<dbReference type="PATRIC" id="fig|273678.4.peg.2862"/>
<dbReference type="InterPro" id="IPR010998">
    <property type="entry name" value="Integrase_recombinase_N"/>
</dbReference>
<evidence type="ECO:0000256" key="3">
    <source>
        <dbReference type="ARBA" id="ARBA00023172"/>
    </source>
</evidence>
<dbReference type="InterPro" id="IPR011010">
    <property type="entry name" value="DNA_brk_join_enz"/>
</dbReference>
<comment type="similarity">
    <text evidence="1">Belongs to the 'phage' integrase family.</text>
</comment>
<keyword evidence="3" id="KW-0233">DNA recombination</keyword>
<dbReference type="PROSITE" id="PS51898">
    <property type="entry name" value="TYR_RECOMBINASE"/>
    <property type="match status" value="1"/>
</dbReference>
<dbReference type="AlphaFoldDB" id="A0A0M2HHS7"/>
<sequence length="397" mass="44015">MVRQYIEDRWHRRDDDGKRMRSNRYGTGMQWRARYFDAAGKEHAKHFPQKKLAQTWLNEVTASVVTGQYVDPRSAKVTFRAYADAWLDAQVHKDATATLYRGHLERHAYPVLGDLPLGSILTTTVQGWVKRLGTGDPGTGRKGLAPATVGVVYTVVASIFRAAVSDRKLATSPCTRIKLPTVEKTRIRPLTTAQVDLMADSLPAELRALVILSAGTGMRQGEVLGLTRDRLRLLGKNPAVTVDRQLVTKPGGVTDFAPPKTEASNRVIPLPRVVVTALNDHLARYDIGDQDLLFTWLGQPLTRQRFGHIWRPIAKTAGLTAETGTGMHALRHYYASLLIRYGESVKTVQARLGHKSATETLDTYGHMWADSDDRTREAVDSVLGNSADSRRTLQGVS</sequence>
<dbReference type="Gene3D" id="1.10.443.10">
    <property type="entry name" value="Intergrase catalytic core"/>
    <property type="match status" value="1"/>
</dbReference>
<keyword evidence="8" id="KW-1185">Reference proteome</keyword>